<dbReference type="GO" id="GO:0016740">
    <property type="term" value="F:transferase activity"/>
    <property type="evidence" value="ECO:0007669"/>
    <property type="project" value="UniProtKB-KW"/>
</dbReference>
<dbReference type="Pfam" id="PF00117">
    <property type="entry name" value="GATase"/>
    <property type="match status" value="1"/>
</dbReference>
<sequence>MSSLASTKTAIVIRHLDFEDLGTLAPLLKARGYDVRYVEATLDQLRDLDPAAADLMVVLGGPIGAFDEAIYPFIGDELTLIQDRLACQRPLLGICLGAQLIARALGAQVVGMGMKEIGFAPLTLTPEGQESPLAALGAVPVLHWHGDRFDIPAAATRLAGTDICAHQAFSVGRHVLALQCHLEADPEQIERWLVGHACELAQAGIDLGRLRTEAKALQFDLPRAAGAALSAWLEGVETTPAQGGS</sequence>
<dbReference type="OrthoDB" id="9813383at2"/>
<feature type="domain" description="Glutamine amidotransferase" evidence="1">
    <location>
        <begin position="28"/>
        <end position="188"/>
    </location>
</feature>
<accession>A0A1E2VAJ9</accession>
<dbReference type="InterPro" id="IPR017926">
    <property type="entry name" value="GATASE"/>
</dbReference>
<dbReference type="PANTHER" id="PTHR42695">
    <property type="entry name" value="GLUTAMINE AMIDOTRANSFERASE YLR126C-RELATED"/>
    <property type="match status" value="1"/>
</dbReference>
<evidence type="ECO:0000313" key="3">
    <source>
        <dbReference type="Proteomes" id="UP000094291"/>
    </source>
</evidence>
<proteinExistence type="predicted"/>
<protein>
    <submittedName>
        <fullName evidence="2">Glutamine amidotransferase</fullName>
    </submittedName>
</protein>
<dbReference type="InterPro" id="IPR029062">
    <property type="entry name" value="Class_I_gatase-like"/>
</dbReference>
<dbReference type="PANTHER" id="PTHR42695:SF5">
    <property type="entry name" value="GLUTAMINE AMIDOTRANSFERASE YLR126C-RELATED"/>
    <property type="match status" value="1"/>
</dbReference>
<name>A0A1E2VAJ9_9GAMM</name>
<dbReference type="CDD" id="cd01741">
    <property type="entry name" value="GATase1_1"/>
    <property type="match status" value="1"/>
</dbReference>
<dbReference type="GO" id="GO:0005829">
    <property type="term" value="C:cytosol"/>
    <property type="evidence" value="ECO:0007669"/>
    <property type="project" value="TreeGrafter"/>
</dbReference>
<dbReference type="RefSeq" id="WP_068998727.1">
    <property type="nucleotide sequence ID" value="NZ_MDTQ01000001.1"/>
</dbReference>
<dbReference type="AlphaFoldDB" id="A0A1E2VAJ9"/>
<dbReference type="SUPFAM" id="SSF52317">
    <property type="entry name" value="Class I glutamine amidotransferase-like"/>
    <property type="match status" value="1"/>
</dbReference>
<organism evidence="2 3">
    <name type="scientific">Terasakiispira papahanaumokuakeensis</name>
    <dbReference type="NCBI Taxonomy" id="197479"/>
    <lineage>
        <taxon>Bacteria</taxon>
        <taxon>Pseudomonadati</taxon>
        <taxon>Pseudomonadota</taxon>
        <taxon>Gammaproteobacteria</taxon>
        <taxon>Oceanospirillales</taxon>
        <taxon>Terasakiispira</taxon>
    </lineage>
</organism>
<evidence type="ECO:0000259" key="1">
    <source>
        <dbReference type="Pfam" id="PF00117"/>
    </source>
</evidence>
<dbReference type="Proteomes" id="UP000094291">
    <property type="component" value="Unassembled WGS sequence"/>
</dbReference>
<comment type="caution">
    <text evidence="2">The sequence shown here is derived from an EMBL/GenBank/DDBJ whole genome shotgun (WGS) entry which is preliminary data.</text>
</comment>
<keyword evidence="2" id="KW-0315">Glutamine amidotransferase</keyword>
<dbReference type="STRING" id="197479.BFW38_11090"/>
<dbReference type="NCBIfam" id="NF005458">
    <property type="entry name" value="PRK07053.1"/>
    <property type="match status" value="1"/>
</dbReference>
<reference evidence="2 3" key="1">
    <citation type="submission" date="2016-08" db="EMBL/GenBank/DDBJ databases">
        <authorList>
            <person name="Seilhamer J.J."/>
        </authorList>
    </citation>
    <scope>NUCLEOTIDE SEQUENCE [LARGE SCALE GENOMIC DNA]</scope>
    <source>
        <strain evidence="2 3">PH27A</strain>
    </source>
</reference>
<dbReference type="Gene3D" id="3.40.50.880">
    <property type="match status" value="1"/>
</dbReference>
<dbReference type="PROSITE" id="PS51273">
    <property type="entry name" value="GATASE_TYPE_1"/>
    <property type="match status" value="1"/>
</dbReference>
<evidence type="ECO:0000313" key="2">
    <source>
        <dbReference type="EMBL" id="ODC04001.1"/>
    </source>
</evidence>
<dbReference type="EMBL" id="MDTQ01000001">
    <property type="protein sequence ID" value="ODC04001.1"/>
    <property type="molecule type" value="Genomic_DNA"/>
</dbReference>
<keyword evidence="2" id="KW-0808">Transferase</keyword>
<dbReference type="InterPro" id="IPR044992">
    <property type="entry name" value="ChyE-like"/>
</dbReference>
<gene>
    <name evidence="2" type="ORF">BFW38_11090</name>
</gene>
<keyword evidence="3" id="KW-1185">Reference proteome</keyword>